<feature type="domain" description="J" evidence="11">
    <location>
        <begin position="40"/>
        <end position="104"/>
    </location>
</feature>
<dbReference type="SMART" id="SM00717">
    <property type="entry name" value="SANT"/>
    <property type="match status" value="2"/>
</dbReference>
<reference evidence="13 14" key="1">
    <citation type="submission" date="2023-11" db="EMBL/GenBank/DDBJ databases">
        <title>Halocaridina rubra genome assembly.</title>
        <authorList>
            <person name="Smith C."/>
        </authorList>
    </citation>
    <scope>NUCLEOTIDE SEQUENCE [LARGE SCALE GENOMIC DNA]</scope>
    <source>
        <strain evidence="13">EP-1</strain>
        <tissue evidence="13">Whole</tissue>
    </source>
</reference>
<feature type="coiled-coil region" evidence="7">
    <location>
        <begin position="356"/>
        <end position="383"/>
    </location>
</feature>
<dbReference type="PANTHER" id="PTHR44653:SF2">
    <property type="entry name" value="DNAJ HOMOLOG SUBFAMILY C MEMBER 1"/>
    <property type="match status" value="1"/>
</dbReference>
<dbReference type="InterPro" id="IPR018253">
    <property type="entry name" value="DnaJ_domain_CS"/>
</dbReference>
<dbReference type="Gene3D" id="1.10.10.60">
    <property type="entry name" value="Homeodomain-like"/>
    <property type="match status" value="2"/>
</dbReference>
<feature type="region of interest" description="Disordered" evidence="8">
    <location>
        <begin position="449"/>
        <end position="469"/>
    </location>
</feature>
<comment type="caution">
    <text evidence="13">The sequence shown here is derived from an EMBL/GenBank/DDBJ whole genome shotgun (WGS) entry which is preliminary data.</text>
</comment>
<evidence type="ECO:0000256" key="8">
    <source>
        <dbReference type="SAM" id="MobiDB-lite"/>
    </source>
</evidence>
<dbReference type="InterPro" id="IPR036869">
    <property type="entry name" value="J_dom_sf"/>
</dbReference>
<dbReference type="SUPFAM" id="SSF46689">
    <property type="entry name" value="Homeodomain-like"/>
    <property type="match status" value="2"/>
</dbReference>
<feature type="chain" id="PRO_5042866381" evidence="10">
    <location>
        <begin position="21"/>
        <end position="505"/>
    </location>
</feature>
<evidence type="ECO:0000256" key="10">
    <source>
        <dbReference type="SAM" id="SignalP"/>
    </source>
</evidence>
<comment type="subcellular location">
    <subcellularLocation>
        <location evidence="6">Endomembrane system</location>
        <topology evidence="6">Single-pass membrane protein</topology>
    </subcellularLocation>
    <subcellularLocation>
        <location evidence="1">Nucleus</location>
    </subcellularLocation>
</comment>
<dbReference type="InterPro" id="IPR009057">
    <property type="entry name" value="Homeodomain-like_sf"/>
</dbReference>
<evidence type="ECO:0000256" key="4">
    <source>
        <dbReference type="ARBA" id="ARBA00022989"/>
    </source>
</evidence>
<dbReference type="AlphaFoldDB" id="A0AAN8WM05"/>
<dbReference type="SUPFAM" id="SSF46565">
    <property type="entry name" value="Chaperone J-domain"/>
    <property type="match status" value="1"/>
</dbReference>
<dbReference type="PRINTS" id="PR00625">
    <property type="entry name" value="JDOMAIN"/>
</dbReference>
<feature type="compositionally biased region" description="Basic residues" evidence="8">
    <location>
        <begin position="254"/>
        <end position="267"/>
    </location>
</feature>
<evidence type="ECO:0000313" key="13">
    <source>
        <dbReference type="EMBL" id="KAK7019716.1"/>
    </source>
</evidence>
<keyword evidence="4 9" id="KW-1133">Transmembrane helix</keyword>
<evidence type="ECO:0000256" key="9">
    <source>
        <dbReference type="SAM" id="Phobius"/>
    </source>
</evidence>
<dbReference type="GO" id="GO:0012505">
    <property type="term" value="C:endomembrane system"/>
    <property type="evidence" value="ECO:0007669"/>
    <property type="project" value="UniProtKB-SubCell"/>
</dbReference>
<sequence length="505" mass="58573">MMTILCSKVFLILLILVCTGKCWDSEEMELFDLVEEINQNFYEVMGIAQDATTSEVKKAYRRLSLQLHPDKNDAEDAEVKFRQMVAIYEVLRDDERRSRYNKVLVEGLPDWQSPIYYYRRARKMSLLEISIILTVVISITQYLMAWGSYIDKKQCMEEQLMKKYKIKDRKKKKQEDLENISLMEQELGEIPRPSWKNVLPIQLVKLIVFLVTGGPSLVKGILASVQEEKERRRQEKLQQEEEEKRVREEEEKKKAKKASRKEGRKRVNQLPDYSNGGCILEAVDGSESDGQSTKAQNSVYNIPVVTGGPWTDDDFCELARLMAKYPGGTVDRWEKIAETMQRTVYEVTRMSSKVKNQLMQRSLEQEEEDIAVAKVKVKTKAEKSDMTAGCDEMWTPVQHKALEKALKQFPKGTDQRWDRIAKVVPEKTKEDCMLRFKYLAEKIKKKKAEEAEKQESQEQEEGHIYAQVNDKEDVSKGCETYNNMSTSNSRNCIEDLTEECSVGSH</sequence>
<dbReference type="Proteomes" id="UP001381693">
    <property type="component" value="Unassembled WGS sequence"/>
</dbReference>
<evidence type="ECO:0000256" key="5">
    <source>
        <dbReference type="ARBA" id="ARBA00023136"/>
    </source>
</evidence>
<keyword evidence="3 10" id="KW-0732">Signal</keyword>
<feature type="domain" description="Myb-like" evidence="12">
    <location>
        <begin position="394"/>
        <end position="440"/>
    </location>
</feature>
<evidence type="ECO:0000256" key="3">
    <source>
        <dbReference type="ARBA" id="ARBA00022729"/>
    </source>
</evidence>
<dbReference type="CDD" id="cd00167">
    <property type="entry name" value="SANT"/>
    <property type="match status" value="1"/>
</dbReference>
<dbReference type="Pfam" id="PF23082">
    <property type="entry name" value="Myb_DNA-binding_2"/>
    <property type="match status" value="1"/>
</dbReference>
<dbReference type="GO" id="GO:0005634">
    <property type="term" value="C:nucleus"/>
    <property type="evidence" value="ECO:0007669"/>
    <property type="project" value="UniProtKB-SubCell"/>
</dbReference>
<evidence type="ECO:0000259" key="12">
    <source>
        <dbReference type="PROSITE" id="PS50090"/>
    </source>
</evidence>
<evidence type="ECO:0000256" key="2">
    <source>
        <dbReference type="ARBA" id="ARBA00022692"/>
    </source>
</evidence>
<keyword evidence="14" id="KW-1185">Reference proteome</keyword>
<dbReference type="Gene3D" id="1.10.287.110">
    <property type="entry name" value="DnaJ domain"/>
    <property type="match status" value="1"/>
</dbReference>
<dbReference type="InterPro" id="IPR001623">
    <property type="entry name" value="DnaJ_domain"/>
</dbReference>
<keyword evidence="5 9" id="KW-0472">Membrane</keyword>
<feature type="compositionally biased region" description="Basic and acidic residues" evidence="8">
    <location>
        <begin position="229"/>
        <end position="253"/>
    </location>
</feature>
<dbReference type="EMBL" id="JAXCGZ010022980">
    <property type="protein sequence ID" value="KAK7019716.1"/>
    <property type="molecule type" value="Genomic_DNA"/>
</dbReference>
<feature type="signal peptide" evidence="10">
    <location>
        <begin position="1"/>
        <end position="20"/>
    </location>
</feature>
<dbReference type="InterPro" id="IPR001005">
    <property type="entry name" value="SANT/Myb"/>
</dbReference>
<evidence type="ECO:0000256" key="6">
    <source>
        <dbReference type="ARBA" id="ARBA00037847"/>
    </source>
</evidence>
<evidence type="ECO:0000256" key="7">
    <source>
        <dbReference type="SAM" id="Coils"/>
    </source>
</evidence>
<accession>A0AAN8WM05</accession>
<dbReference type="PANTHER" id="PTHR44653">
    <property type="entry name" value="DNAJ HOMOLOG SUBFAMILY C MEMBER 1"/>
    <property type="match status" value="1"/>
</dbReference>
<dbReference type="Pfam" id="PF00249">
    <property type="entry name" value="Myb_DNA-binding"/>
    <property type="match status" value="1"/>
</dbReference>
<dbReference type="InterPro" id="IPR052606">
    <property type="entry name" value="DnaJ_domain_protein"/>
</dbReference>
<feature type="transmembrane region" description="Helical" evidence="9">
    <location>
        <begin position="126"/>
        <end position="146"/>
    </location>
</feature>
<protein>
    <submittedName>
        <fullName evidence="13">DnaJ subfamily C member 1</fullName>
    </submittedName>
</protein>
<keyword evidence="2 9" id="KW-0812">Transmembrane</keyword>
<evidence type="ECO:0000259" key="11">
    <source>
        <dbReference type="PROSITE" id="PS50076"/>
    </source>
</evidence>
<gene>
    <name evidence="13" type="primary">DNAJC1</name>
    <name evidence="13" type="ORF">SK128_004688</name>
</gene>
<name>A0AAN8WM05_HALRR</name>
<feature type="region of interest" description="Disordered" evidence="8">
    <location>
        <begin position="229"/>
        <end position="269"/>
    </location>
</feature>
<dbReference type="CDD" id="cd06257">
    <property type="entry name" value="DnaJ"/>
    <property type="match status" value="1"/>
</dbReference>
<dbReference type="PROSITE" id="PS50090">
    <property type="entry name" value="MYB_LIKE"/>
    <property type="match status" value="1"/>
</dbReference>
<dbReference type="PROSITE" id="PS00636">
    <property type="entry name" value="DNAJ_1"/>
    <property type="match status" value="1"/>
</dbReference>
<proteinExistence type="predicted"/>
<dbReference type="FunFam" id="1.10.10.60:FF:000416">
    <property type="entry name" value="Myb family transcription factor"/>
    <property type="match status" value="1"/>
</dbReference>
<dbReference type="PROSITE" id="PS50076">
    <property type="entry name" value="DNAJ_2"/>
    <property type="match status" value="1"/>
</dbReference>
<evidence type="ECO:0000313" key="14">
    <source>
        <dbReference type="Proteomes" id="UP001381693"/>
    </source>
</evidence>
<dbReference type="SMART" id="SM00271">
    <property type="entry name" value="DnaJ"/>
    <property type="match status" value="1"/>
</dbReference>
<organism evidence="13 14">
    <name type="scientific">Halocaridina rubra</name>
    <name type="common">Hawaiian red shrimp</name>
    <dbReference type="NCBI Taxonomy" id="373956"/>
    <lineage>
        <taxon>Eukaryota</taxon>
        <taxon>Metazoa</taxon>
        <taxon>Ecdysozoa</taxon>
        <taxon>Arthropoda</taxon>
        <taxon>Crustacea</taxon>
        <taxon>Multicrustacea</taxon>
        <taxon>Malacostraca</taxon>
        <taxon>Eumalacostraca</taxon>
        <taxon>Eucarida</taxon>
        <taxon>Decapoda</taxon>
        <taxon>Pleocyemata</taxon>
        <taxon>Caridea</taxon>
        <taxon>Atyoidea</taxon>
        <taxon>Atyidae</taxon>
        <taxon>Halocaridina</taxon>
    </lineage>
</organism>
<evidence type="ECO:0000256" key="1">
    <source>
        <dbReference type="ARBA" id="ARBA00004123"/>
    </source>
</evidence>
<keyword evidence="7" id="KW-0175">Coiled coil</keyword>
<dbReference type="Pfam" id="PF00226">
    <property type="entry name" value="DnaJ"/>
    <property type="match status" value="1"/>
</dbReference>